<protein>
    <submittedName>
        <fullName evidence="1">Lysylphosphatidylglycerol synthetase-like protein (DUF2156 family)</fullName>
    </submittedName>
</protein>
<organism evidence="1 2">
    <name type="scientific">Arthrobacter nitrophenolicus</name>
    <dbReference type="NCBI Taxonomy" id="683150"/>
    <lineage>
        <taxon>Bacteria</taxon>
        <taxon>Bacillati</taxon>
        <taxon>Actinomycetota</taxon>
        <taxon>Actinomycetes</taxon>
        <taxon>Micrococcales</taxon>
        <taxon>Micrococcaceae</taxon>
        <taxon>Arthrobacter</taxon>
    </lineage>
</organism>
<name>A0ACC6TEG8_9MICC</name>
<keyword evidence="2" id="KW-1185">Reference proteome</keyword>
<evidence type="ECO:0000313" key="1">
    <source>
        <dbReference type="EMBL" id="MET3771935.1"/>
    </source>
</evidence>
<comment type="caution">
    <text evidence="1">The sequence shown here is derived from an EMBL/GenBank/DDBJ whole genome shotgun (WGS) entry which is preliminary data.</text>
</comment>
<accession>A0ACC6TEG8</accession>
<sequence>MPAAWKATGIFTLCEVLLLLVAALVTGLAKQLAVLLLGHTLATLLDY</sequence>
<dbReference type="Proteomes" id="UP001549207">
    <property type="component" value="Unassembled WGS sequence"/>
</dbReference>
<evidence type="ECO:0000313" key="2">
    <source>
        <dbReference type="Proteomes" id="UP001549207"/>
    </source>
</evidence>
<reference evidence="1" key="1">
    <citation type="submission" date="2024-06" db="EMBL/GenBank/DDBJ databases">
        <title>Genomic Encyclopedia of Type Strains, Phase IV (KMG-IV): sequencing the most valuable type-strain genomes for metagenomic binning, comparative biology and taxonomic classification.</title>
        <authorList>
            <person name="Goeker M."/>
        </authorList>
    </citation>
    <scope>NUCLEOTIDE SEQUENCE</scope>
    <source>
        <strain evidence="1">SJCon</strain>
    </source>
</reference>
<proteinExistence type="predicted"/>
<gene>
    <name evidence="1" type="ORF">ABIC98_001572</name>
</gene>
<dbReference type="EMBL" id="JBEPNJ010000004">
    <property type="protein sequence ID" value="MET3771935.1"/>
    <property type="molecule type" value="Genomic_DNA"/>
</dbReference>